<feature type="domain" description="DUF7507" evidence="3">
    <location>
        <begin position="3948"/>
        <end position="4051"/>
    </location>
</feature>
<feature type="region of interest" description="Disordered" evidence="1">
    <location>
        <begin position="1537"/>
        <end position="1557"/>
    </location>
</feature>
<evidence type="ECO:0000259" key="3">
    <source>
        <dbReference type="Pfam" id="PF24346"/>
    </source>
</evidence>
<accession>A0A942SYW0</accession>
<feature type="region of interest" description="Disordered" evidence="1">
    <location>
        <begin position="591"/>
        <end position="618"/>
    </location>
</feature>
<dbReference type="PANTHER" id="PTHR34819">
    <property type="entry name" value="LARGE CYSTEINE-RICH PERIPLASMIC PROTEIN OMCB"/>
    <property type="match status" value="1"/>
</dbReference>
<evidence type="ECO:0000256" key="2">
    <source>
        <dbReference type="SAM" id="Phobius"/>
    </source>
</evidence>
<feature type="domain" description="DUF7507" evidence="3">
    <location>
        <begin position="2769"/>
        <end position="2876"/>
    </location>
</feature>
<feature type="domain" description="DUF7507" evidence="3">
    <location>
        <begin position="978"/>
        <end position="1075"/>
    </location>
</feature>
<feature type="domain" description="DUF7507" evidence="3">
    <location>
        <begin position="4647"/>
        <end position="4751"/>
    </location>
</feature>
<dbReference type="InterPro" id="IPR055354">
    <property type="entry name" value="DUF7507"/>
</dbReference>
<keyword evidence="2" id="KW-1133">Transmembrane helix</keyword>
<gene>
    <name evidence="4" type="ORF">KHB02_13095</name>
</gene>
<feature type="compositionally biased region" description="Low complexity" evidence="1">
    <location>
        <begin position="2617"/>
        <end position="2626"/>
    </location>
</feature>
<feature type="domain" description="DUF7507" evidence="3">
    <location>
        <begin position="2408"/>
        <end position="2508"/>
    </location>
</feature>
<dbReference type="NCBIfam" id="TIGR01451">
    <property type="entry name" value="B_ant_repeat"/>
    <property type="match status" value="13"/>
</dbReference>
<feature type="domain" description="DUF7507" evidence="3">
    <location>
        <begin position="2651"/>
        <end position="2756"/>
    </location>
</feature>
<dbReference type="Gene3D" id="2.60.40.10">
    <property type="entry name" value="Immunoglobulins"/>
    <property type="match status" value="5"/>
</dbReference>
<feature type="domain" description="DUF7507" evidence="3">
    <location>
        <begin position="3711"/>
        <end position="3814"/>
    </location>
</feature>
<keyword evidence="2" id="KW-0812">Transmembrane</keyword>
<feature type="domain" description="DUF7507" evidence="3">
    <location>
        <begin position="3476"/>
        <end position="3581"/>
    </location>
</feature>
<feature type="domain" description="DUF7507" evidence="3">
    <location>
        <begin position="1211"/>
        <end position="1317"/>
    </location>
</feature>
<proteinExistence type="predicted"/>
<dbReference type="InterPro" id="IPR013783">
    <property type="entry name" value="Ig-like_fold"/>
</dbReference>
<feature type="compositionally biased region" description="Low complexity" evidence="1">
    <location>
        <begin position="1891"/>
        <end position="1902"/>
    </location>
</feature>
<feature type="domain" description="DUF7507" evidence="3">
    <location>
        <begin position="2032"/>
        <end position="2141"/>
    </location>
</feature>
<keyword evidence="2" id="KW-0472">Membrane</keyword>
<feature type="domain" description="DUF7507" evidence="3">
    <location>
        <begin position="4881"/>
        <end position="4980"/>
    </location>
</feature>
<feature type="domain" description="DUF7507" evidence="3">
    <location>
        <begin position="2521"/>
        <end position="2628"/>
    </location>
</feature>
<feature type="domain" description="DUF7507" evidence="3">
    <location>
        <begin position="1915"/>
        <end position="2014"/>
    </location>
</feature>
<evidence type="ECO:0000256" key="1">
    <source>
        <dbReference type="SAM" id="MobiDB-lite"/>
    </source>
</evidence>
<feature type="transmembrane region" description="Helical" evidence="2">
    <location>
        <begin position="5016"/>
        <end position="5036"/>
    </location>
</feature>
<protein>
    <submittedName>
        <fullName evidence="4">DUF11 domain-containing protein</fullName>
    </submittedName>
</protein>
<feature type="domain" description="DUF7507" evidence="3">
    <location>
        <begin position="1797"/>
        <end position="1904"/>
    </location>
</feature>
<dbReference type="PANTHER" id="PTHR34819:SF3">
    <property type="entry name" value="CELL SURFACE PROTEIN"/>
    <property type="match status" value="1"/>
</dbReference>
<organism evidence="4">
    <name type="scientific">Neobacillus citreus</name>
    <dbReference type="NCBI Taxonomy" id="2833578"/>
    <lineage>
        <taxon>Bacteria</taxon>
        <taxon>Bacillati</taxon>
        <taxon>Bacillota</taxon>
        <taxon>Bacilli</taxon>
        <taxon>Bacillales</taxon>
        <taxon>Bacillaceae</taxon>
        <taxon>Neobacillus</taxon>
    </lineage>
</organism>
<feature type="domain" description="DUF7507" evidence="3">
    <location>
        <begin position="1564"/>
        <end position="1668"/>
    </location>
</feature>
<feature type="domain" description="DUF7507" evidence="3">
    <location>
        <begin position="3357"/>
        <end position="3462"/>
    </location>
</feature>
<feature type="domain" description="DUF7507" evidence="3">
    <location>
        <begin position="3593"/>
        <end position="3697"/>
    </location>
</feature>
<feature type="region of interest" description="Disordered" evidence="1">
    <location>
        <begin position="4261"/>
        <end position="4285"/>
    </location>
</feature>
<feature type="region of interest" description="Disordered" evidence="1">
    <location>
        <begin position="1886"/>
        <end position="1911"/>
    </location>
</feature>
<feature type="domain" description="DUF7507" evidence="3">
    <location>
        <begin position="2287"/>
        <end position="2388"/>
    </location>
</feature>
<feature type="domain" description="DUF7507" evidence="3">
    <location>
        <begin position="4415"/>
        <end position="4518"/>
    </location>
</feature>
<reference evidence="4" key="1">
    <citation type="submission" date="2021-05" db="EMBL/GenBank/DDBJ databases">
        <title>Novel Bacillus species.</title>
        <authorList>
            <person name="Liu G."/>
        </authorList>
    </citation>
    <scope>NUCLEOTIDE SEQUENCE</scope>
    <source>
        <strain evidence="4">FJAT-50051</strain>
    </source>
</reference>
<feature type="domain" description="DUF7507" evidence="3">
    <location>
        <begin position="4182"/>
        <end position="4286"/>
    </location>
</feature>
<feature type="domain" description="DUF7507" evidence="3">
    <location>
        <begin position="3005"/>
        <end position="3110"/>
    </location>
</feature>
<feature type="domain" description="DUF7507" evidence="3">
    <location>
        <begin position="1680"/>
        <end position="1784"/>
    </location>
</feature>
<feature type="domain" description="DUF7507" evidence="3">
    <location>
        <begin position="1331"/>
        <end position="1434"/>
    </location>
</feature>
<dbReference type="EMBL" id="JAGYPE010000002">
    <property type="protein sequence ID" value="MBS4182327.1"/>
    <property type="molecule type" value="Genomic_DNA"/>
</dbReference>
<evidence type="ECO:0000313" key="4">
    <source>
        <dbReference type="EMBL" id="MBS4182327.1"/>
    </source>
</evidence>
<dbReference type="Pfam" id="PF24346">
    <property type="entry name" value="DUF7507"/>
    <property type="match status" value="38"/>
</dbReference>
<sequence length="5046" mass="496888">MAMALAVLIPTTGVALGTEGVAQAAVVQWGTGTNQSPNYEATVNGDFTMTGNGVLACSGAALSGGTASGTCADLHANNPGSGVTSSYNDFFRMTNSNTVPGFTTNSSTGSVTIPAGATVTKAYLDWSANTGVFTGASAVTCSANSSQAAFVATRPDAAAGYRTQGVQLKVGSGAIRTVTPDTLLEDPSSQASALYYSAAADVTSAFQGVTTGSAVNISAGNIWAAVGAGCYAGWSLTVVYDYGRYIAGNTASAPHKVIYYQGHVREASTDSPLTVNFTGFSALQSGAKFGYTLYEGDRGITGDYMRYTPQSGGTTEVLNTKNASGNIGVGQADGSVRYTQTSDTTAFTNQNVDVHTQTLSGVAKGDTSLTLTVGTSGDSYLLQNAVLSVPTAALSVTKTLDGTVNDQYRTATENTSYTISVTNNGSVSLSNIRLTFPDTETCTPSSTIAGPLAAGATTTVQCTGPPPTAGSTTSSVTATAQVTSDTTVSVTDTSSTNTYLSSLALTKTSALASGATGKAGDTVNYTFTATNNGTGPLSSVAVTDPLSGLSALTYGTWPSGTAGTLQPGQSVTATATYTLTQNDVDAGSVANTATVTGTDPDGGPRPSATASRTQPLTAPNALTLTKSGALASGATGRAGDTVNWSFRLTNSGAQTVTGATITDQLAGVSAVTYGTWPQGTVGRLGPGQSVTATATSTLTQAQVDAASITNTATASGRSATGSTVTAPTATATVAVPAAGALTLTKTGAVAAGSTGRAGDTVNWSFRLTNAGNQTVTAATITDRLSGVSAISYGTWPSGTSGTLAPGQSVTATATYALTQTDVDAGSVVNTAGAGARGASGGAVTAPDATATVQVTDTSRLTIVKDGGLASGATGRAGDTVNWTFTVTNAGNRTLTGVTIADPLAGISAISYGTWASGTTGRLAPGQSVTATATSTLTQAQVNAGSVTNTATANGTNPSGTAVTSGQTSKTVDIAAAQKIAVTKTGALATGASGRVGDTVNWQFSATNTGNTTLYGVAIADGLSGISALTYTWPGTPGQLDPNQTVTATATSTLTQADVDAGSVVNTATGSGNTRADGTGAPASANAAATVAVSRAPGIAIAKTGALAAGATGVVGDRVGYTFTIRNAGNTTLTGVTVADPLAGLSTITYEWPGTSGRLTPGQTATATATYTLTQKDVDAGYVQNTATATGTAPDGTRATNAATARTTVPSAPAVTVSKTGTLAAGATGRAGDTVDYTFTARNTGNQTLTGVTLSDALAGVSALSYGTWASGTAGTLAPGQTVTATATYTLTQADVDAGSVVNTAQVRATTPAQTTLTASAPNTLPVPSSGTLALTKTGTVAGSGTPAAGSTVDWAFTLRNTGNVTLTGVTVNDQLAGISAVTYSWPGAVGRLAPGQTATATATSTLTQAQVDAGTIRNTAVVTGTTPGNTTVSQAVAATVSIDRTVALQVAKSGALAATATGAAGDRTTWTLRITNTGNTTLTSVDATDTLPGLSDLRYGSWPSGTAGSLAPGQSVTATADGTLTQADLDAGAVTNTATATGAGPNGTTTATAQGSGTIPLAGNPALAFTKSVATGDGWTGRAGDTLRYSFRATNTGNQTLTGVTVTDPLSGLGTLTYSWPGAAGRLAPGESVTATAGYTVTQADVDAGTVANRATVSGTTPQGTGVSTPATAAQTITPAPGVAVTKSAVVGGTGRVGDTVTYRFDVANTGTTTLTGVGVSDPLTGLSGITFGTWPSGTVGTLAPGQTVRGTATYAVTQADVDAGSIVNTATSAATTPTGGTVRATGSATVTPASGAPSIDLVKTERLGTTATGVAGDTVRLGYTITNTGNQTLTNVALTDEQSGHSAFVFGTWPSGTAGTLGVGQSVTATATYTLTQADVDRGTVSSDATTTGVSPGGVTVRDTDGGSVVTTRTPAVSLTEQGSVTSGNGGVGSVVTWTYRATNTGTVTLTVPEVVHALGGTVTYAWPNAPNTLAPGQTVTATTTSTITQADVDAGALIDSSSVTGTAPDGTDPATVTATATATVPTSSAAPGIAVTKAETFSADGSTTRAAVVGDQVDMRYVVTNTGNVTLTIVGVQDAQQGISSIVFADGDTTITLAPGRSATATATYTLSQSDVDAGGVRSAATAFGTTPAGTRVTASATDGVTIAPTAAVTLAKTARYGTDASGAVQGGRVGDTVVFSFLATNTGSVTLRDLSLRDELIGLATAAPVSASATLRDVEWSGGTAGYLAPGERLRATATYTVTQADVDAGSILNRATVSGTTPAGATTSGDAAVTIATDAENTAAIGIVKQAAVRGTGTPQPGDPVDLSYTVTNTGDFTLDGVAVTDPGVTGTVTYGTWPAGQGRLAPGQTVTATAVHTLTQADIDAGYVTSPATATGDPTNGAAQVTATSYRNVPITQVNTFDFTKSGIPTAGTAGVGDTFTFTLTARNTGNTTLDLLQMTDQLQGVSALTYTWPDPSRPGLVGPGDRATATATYTISQTDVDAGSVVNTANAVASPPTGPAISRTTATTVATDAAAPTITLDKTEALADGSAGVAGDTVRLGYTLTNTGTTTLTDVRLQDDQQGASAIVFGAWPSGTTGTLAPGQSVTASATYRLTQADVDRAAADTDDHVAVSSSATTTATDRRSGAAVSDSATGSVVLEPSSALATRKTAAVVGAGAIGAVRVGDVVRYTVTSTNTGQTTLTGVDVTDPLTGLGTPTTTWPNQTAGTLAPGQAVVVTADRTVTQADVDAGSIANTATATGTTPAGTTVSGSGTRTVVTTTGAPSIRVAKTEALSDGATGAAGDTVEMTFTVTNTGDVTLTGVDLRDSQQDVSAIRFDAWPSGTDGRLAPGQSVTARATVVLTQADVDRGSLASTATATGTPPRGGDVSDSADAAVTIAPRGALAVDKTGTLDGAAGVVGDTIRFGFAITNSGNVTTTDVRVTDVLSGVSAVQIDDWPAAAGRLAPGETVHGTATYRVTQADVDAGSVTNEASVAGTTPTGEPLTASDTVTVPLQQAVPGLRLDKTERLEGGAAGVAGDTVRFGFTITNTGTATLSGVELADDQAGLSDIEFGTWPAGVGTLAPGQSVTATATYTLTQADVDRGTVTSAATASGTSPRGTVVSDTAHGSVRSTAVADVSVTKRAAYAAGDTGRVGDVVEYTFTVTNTGQVTLSASRVTDRLAGLGTIAVTDEPNGDGTLAPGQALTARAAYTVTQGDVDAGSIVNQASVTATPVRGDDVTATDSATVRTDAGAPAVSVTKTAERAGNGTPRVGDTVTFAYTVTNAGNQTLTGVRLQDAQTGASAVTFGTWPSGTAGTLAPGQSVTASATYRLTQADVDAGRVESPATASGTAPTGGTVRDTATAGVDLAAAPALSLSKQGQLAPGATGAAGEGIRYTFAATNTGNVTVTLLDFTDRLAGLSDPTVADWPGAVGVLAPGQTVTASATYTIKQSDVDAGSVANTATVVGRAPDGSEVTGTDGTTVETAASGPRIGVEKTAVLADGATGRAGDRVEYTYVLTNSGNVTLTGVTAADDQTDLSTVVYGAWPGATGRLEPGATVTATASHVLTQAEVDRGALTSTVTVRGTAPGGDAVRAQDTRTVTIAPDPSIAFAKTAVYTDGGTGRAGDTVRYTFRAENTGSVTLTDVALSDRLAGLSAIDADWPGTAGTLAPGAVVTATATYRVDQGDVDAGGIVNQATVTANPPTGAPVTATDGTTIRTADPADAVALVKDERVTSGTGIAGDTVTLTFTISNPGNRTLSGITLSDDQERLGTITYDRWPGAVGTLAPGQSVTATATYTLTQADVDRGSVSSTATTTATVPTGEVVTATATGGVDTVRTGAWTIDKTGTLADGATGVLGDRVQWAYRVTNTGTTTLTGVSVRDALAGVSEPVVSTWPNGTAGTLLPGQSVTATARSTVSQTDVDAGSIVNTATADATVPAGVADPGPAADSATVVLRTAEQRIAVSKTAALTDGATGAAGDTVEFGYTVTNTGTATLTGIALADGQTGTSSIVVDWPGRAGVLAPGQSARATATYVLTQTDADRGAQTSRVTATGTGPGGATVTAEDTATVTVPSSPRIALSEQGALAPGATGAVGDRVLWTFTVTNTGSVTLDATTVRQQLAGVGTVTFGTWPGAEGVLAPGQTVTASSKSVVTQAQFDAGRVENPSTASGTAPDGSVVTADATAAVETGPADARIGITKSAALQDGDGAPRAGDRVTLTYRVTNTGTSTLSGVGVTDALDGVGTIRYEWPGAAGVLAPGQTVTATATYTLTQQDVDRGSTGSAATATGTPPTGDDVTATADATLVLPGAPELTVTKTGTLRDGAVGSVGDTVDYRVTVTNTGTTTLRDVAVTDRLPGLGAVALPDGFDGTLAPGADVTATAAYTVTQDDVDAGSVVNTATATANPPTGAPVASSGGTTVPLAAAAGAITIEKTQELADGATGRAGDRVAFTFTVTNTGTATLRDVTVADAQRGLGTVTVRWPDGTGVLRPGQAATATASYTLTQADVDAGRITSTATTTGTTPAGATVRDTDQGSTTIEAAPALTVTKQGAPAPGSIAVRGATVRWTIDVQNTGTVTLTGVQVADELAGFTTTGTTWPGVAGTLAPGETARVTGTSAVTQADVDAGGVVNTARATATAPSGEATTGGGAATVPTQVAPPGISIVKTATLAPGATGKAGDTVLYHYVVTNGGDRTLRGVTIRDSGPGVSAITYAWPGEPGVLLPGQTVEADATYVLTQEDVDAGRVSSPATVTGVAPGGAVVSDTSDAGVTLPDTAHLTLEKRGVLAAGATGVAGDRIAYGFTVTNDGSETLGSVTLDDRLVGLSDVTWTWPGAAGSLAPGQTAIATADYTVTQADVDAGSVVNTATASGTRGSGEVVTSDPSTAGTPLAGRGALTITKTVQYADGTDGAVGQRLVFGFTVVNTGTLTLTDVRVDDRLRGLSDLRYGQWPGTVGVLAPGERVTVTATYTVGQADGQAGSVENSATAVGTPQPGALPGGAPVVSAPDTVRIAVHPAAGVPALAFTGSDPVPALAVAALLVALGITTGLLAGRRRTRKEHR</sequence>
<feature type="domain" description="DUF7507" evidence="3">
    <location>
        <begin position="3829"/>
        <end position="3927"/>
    </location>
</feature>
<feature type="domain" description="DUF7507" evidence="3">
    <location>
        <begin position="621"/>
        <end position="726"/>
    </location>
</feature>
<feature type="compositionally biased region" description="Polar residues" evidence="1">
    <location>
        <begin position="608"/>
        <end position="618"/>
    </location>
</feature>
<feature type="region of interest" description="Disordered" evidence="1">
    <location>
        <begin position="2616"/>
        <end position="2640"/>
    </location>
</feature>
<dbReference type="InterPro" id="IPR047589">
    <property type="entry name" value="DUF11_rpt"/>
</dbReference>
<feature type="domain" description="DUF7507" evidence="3">
    <location>
        <begin position="4063"/>
        <end position="4168"/>
    </location>
</feature>
<comment type="caution">
    <text evidence="4">The sequence shown here is derived from an EMBL/GenBank/DDBJ whole genome shotgun (WGS) entry which is preliminary data.</text>
</comment>
<feature type="domain" description="DUF7507" evidence="3">
    <location>
        <begin position="502"/>
        <end position="604"/>
    </location>
</feature>
<feature type="domain" description="DUF7507" evidence="3">
    <location>
        <begin position="2153"/>
        <end position="2271"/>
    </location>
</feature>
<feature type="domain" description="DUF7507" evidence="3">
    <location>
        <begin position="3123"/>
        <end position="3227"/>
    </location>
</feature>
<feature type="domain" description="DUF7507" evidence="3">
    <location>
        <begin position="2889"/>
        <end position="2992"/>
    </location>
</feature>
<feature type="domain" description="DUF7507" evidence="3">
    <location>
        <begin position="1095"/>
        <end position="1200"/>
    </location>
</feature>
<dbReference type="InterPro" id="IPR051172">
    <property type="entry name" value="Chlamydia_OmcB"/>
</dbReference>
<feature type="domain" description="DUF7507" evidence="3">
    <location>
        <begin position="4764"/>
        <end position="4867"/>
    </location>
</feature>
<name>A0A942SYW0_9BACI</name>
<feature type="domain" description="DUF7507" evidence="3">
    <location>
        <begin position="1447"/>
        <end position="1550"/>
    </location>
</feature>
<feature type="domain" description="DUF7507" evidence="3">
    <location>
        <begin position="859"/>
        <end position="964"/>
    </location>
</feature>
<feature type="domain" description="DUF7507" evidence="3">
    <location>
        <begin position="4529"/>
        <end position="4633"/>
    </location>
</feature>
<feature type="domain" description="DUF7507" evidence="3">
    <location>
        <begin position="740"/>
        <end position="845"/>
    </location>
</feature>
<feature type="domain" description="DUF7507" evidence="3">
    <location>
        <begin position="3239"/>
        <end position="3346"/>
    </location>
</feature>
<feature type="domain" description="DUF7507" evidence="3">
    <location>
        <begin position="4297"/>
        <end position="4401"/>
    </location>
</feature>